<name>A0A518N6W9_9GAMM</name>
<dbReference type="NCBIfam" id="NF000927">
    <property type="entry name" value="PRK00092.1-1"/>
    <property type="match status" value="1"/>
</dbReference>
<comment type="function">
    <text evidence="3">Required for maturation of 30S ribosomal subunits.</text>
</comment>
<dbReference type="Proteomes" id="UP000316584">
    <property type="component" value="Chromosome"/>
</dbReference>
<sequence length="201" mass="21021">MADKSTDIAELLSPTVSAMGLELLGVEYLPSPGGALLRLYIDRPGADPSAEGQGVGIEDCEAVSREVSAQLDVEDPISGNYTLEVSSPGVDRPLFTPAHFGRFLGEQAKVGLKLPQDGRRRLQGRIAAVEGDMVTFEVDGQPFAVAAGNIDRARLVPDWVALGYGPAKDASGRDARPGKGRPGGKPNTNNKPAASKPSSAE</sequence>
<accession>A0A518N6W9</accession>
<evidence type="ECO:0000259" key="6">
    <source>
        <dbReference type="Pfam" id="PF17384"/>
    </source>
</evidence>
<dbReference type="InterPro" id="IPR036847">
    <property type="entry name" value="RimP_C_sf"/>
</dbReference>
<evidence type="ECO:0000313" key="7">
    <source>
        <dbReference type="EMBL" id="QDW67660.1"/>
    </source>
</evidence>
<dbReference type="SUPFAM" id="SSF74942">
    <property type="entry name" value="YhbC-like, C-terminal domain"/>
    <property type="match status" value="1"/>
</dbReference>
<evidence type="ECO:0000256" key="3">
    <source>
        <dbReference type="HAMAP-Rule" id="MF_01077"/>
    </source>
</evidence>
<dbReference type="PANTHER" id="PTHR33867">
    <property type="entry name" value="RIBOSOME MATURATION FACTOR RIMP"/>
    <property type="match status" value="1"/>
</dbReference>
<gene>
    <name evidence="3 7" type="primary">rimP</name>
    <name evidence="7" type="ORF">FPZ22_12880</name>
</gene>
<feature type="domain" description="Ribosome maturation factor RimP C-terminal" evidence="6">
    <location>
        <begin position="94"/>
        <end position="159"/>
    </location>
</feature>
<keyword evidence="2 3" id="KW-0690">Ribosome biogenesis</keyword>
<evidence type="ECO:0000256" key="1">
    <source>
        <dbReference type="ARBA" id="ARBA00022490"/>
    </source>
</evidence>
<comment type="similarity">
    <text evidence="3">Belongs to the RimP family.</text>
</comment>
<dbReference type="Gene3D" id="3.30.300.70">
    <property type="entry name" value="RimP-like superfamily, N-terminal"/>
    <property type="match status" value="1"/>
</dbReference>
<dbReference type="PANTHER" id="PTHR33867:SF1">
    <property type="entry name" value="RIBOSOME MATURATION FACTOR RIMP"/>
    <property type="match status" value="1"/>
</dbReference>
<evidence type="ECO:0000313" key="8">
    <source>
        <dbReference type="Proteomes" id="UP000316584"/>
    </source>
</evidence>
<dbReference type="InterPro" id="IPR035956">
    <property type="entry name" value="RimP_N_sf"/>
</dbReference>
<organism evidence="7 8">
    <name type="scientific">Luteimonas granuli</name>
    <dbReference type="NCBI Taxonomy" id="1176533"/>
    <lineage>
        <taxon>Bacteria</taxon>
        <taxon>Pseudomonadati</taxon>
        <taxon>Pseudomonadota</taxon>
        <taxon>Gammaproteobacteria</taxon>
        <taxon>Lysobacterales</taxon>
        <taxon>Lysobacteraceae</taxon>
        <taxon>Luteimonas</taxon>
    </lineage>
</organism>
<dbReference type="GO" id="GO:0000028">
    <property type="term" value="P:ribosomal small subunit assembly"/>
    <property type="evidence" value="ECO:0007669"/>
    <property type="project" value="TreeGrafter"/>
</dbReference>
<dbReference type="InterPro" id="IPR003728">
    <property type="entry name" value="Ribosome_maturation_RimP"/>
</dbReference>
<feature type="domain" description="Ribosome maturation factor RimP N-terminal" evidence="5">
    <location>
        <begin position="12"/>
        <end position="91"/>
    </location>
</feature>
<comment type="subcellular location">
    <subcellularLocation>
        <location evidence="3">Cytoplasm</location>
    </subcellularLocation>
</comment>
<feature type="region of interest" description="Disordered" evidence="4">
    <location>
        <begin position="165"/>
        <end position="201"/>
    </location>
</feature>
<dbReference type="AlphaFoldDB" id="A0A518N6W9"/>
<dbReference type="SUPFAM" id="SSF75420">
    <property type="entry name" value="YhbC-like, N-terminal domain"/>
    <property type="match status" value="1"/>
</dbReference>
<reference evidence="7 8" key="1">
    <citation type="submission" date="2019-07" db="EMBL/GenBank/DDBJ databases">
        <title>Full genome sequence of Luteimonas sp. Gr-4.</title>
        <authorList>
            <person name="Im W.-T."/>
        </authorList>
    </citation>
    <scope>NUCLEOTIDE SEQUENCE [LARGE SCALE GENOMIC DNA]</scope>
    <source>
        <strain evidence="7 8">Gr-4</strain>
    </source>
</reference>
<dbReference type="InterPro" id="IPR028989">
    <property type="entry name" value="RimP_N"/>
</dbReference>
<dbReference type="KEGG" id="lug:FPZ22_12880"/>
<dbReference type="Pfam" id="PF02576">
    <property type="entry name" value="RimP_N"/>
    <property type="match status" value="1"/>
</dbReference>
<dbReference type="FunFam" id="3.30.300.70:FF:000001">
    <property type="entry name" value="Ribosome maturation factor RimP"/>
    <property type="match status" value="1"/>
</dbReference>
<dbReference type="OrthoDB" id="9805006at2"/>
<dbReference type="Pfam" id="PF17384">
    <property type="entry name" value="DUF150_C"/>
    <property type="match status" value="1"/>
</dbReference>
<dbReference type="CDD" id="cd01734">
    <property type="entry name" value="YlxS_C"/>
    <property type="match status" value="1"/>
</dbReference>
<proteinExistence type="inferred from homology"/>
<dbReference type="Gene3D" id="2.30.30.180">
    <property type="entry name" value="Ribosome maturation factor RimP, C-terminal domain"/>
    <property type="match status" value="1"/>
</dbReference>
<dbReference type="EMBL" id="CP042218">
    <property type="protein sequence ID" value="QDW67660.1"/>
    <property type="molecule type" value="Genomic_DNA"/>
</dbReference>
<dbReference type="GO" id="GO:0006412">
    <property type="term" value="P:translation"/>
    <property type="evidence" value="ECO:0007669"/>
    <property type="project" value="TreeGrafter"/>
</dbReference>
<keyword evidence="8" id="KW-1185">Reference proteome</keyword>
<evidence type="ECO:0000259" key="5">
    <source>
        <dbReference type="Pfam" id="PF02576"/>
    </source>
</evidence>
<evidence type="ECO:0000256" key="4">
    <source>
        <dbReference type="SAM" id="MobiDB-lite"/>
    </source>
</evidence>
<dbReference type="InterPro" id="IPR028998">
    <property type="entry name" value="RimP_C"/>
</dbReference>
<dbReference type="HAMAP" id="MF_01077">
    <property type="entry name" value="RimP"/>
    <property type="match status" value="1"/>
</dbReference>
<evidence type="ECO:0000256" key="2">
    <source>
        <dbReference type="ARBA" id="ARBA00022517"/>
    </source>
</evidence>
<dbReference type="GO" id="GO:0005829">
    <property type="term" value="C:cytosol"/>
    <property type="evidence" value="ECO:0007669"/>
    <property type="project" value="TreeGrafter"/>
</dbReference>
<protein>
    <recommendedName>
        <fullName evidence="3">Ribosome maturation factor RimP</fullName>
    </recommendedName>
</protein>
<dbReference type="RefSeq" id="WP_144893583.1">
    <property type="nucleotide sequence ID" value="NZ_CP042218.1"/>
</dbReference>
<keyword evidence="1 3" id="KW-0963">Cytoplasm</keyword>